<sequence>MRNVIALRKARGLFGMSSGPDDFLILSVLKIVVTSLGLMRGGVDEYEMTLQESGLSCFSRPHEGASHVPDLSRGVNKRIIPARRWLLSARQIG</sequence>
<dbReference type="EMBL" id="BPLR01010977">
    <property type="protein sequence ID" value="GIY43437.1"/>
    <property type="molecule type" value="Genomic_DNA"/>
</dbReference>
<dbReference type="Proteomes" id="UP001054945">
    <property type="component" value="Unassembled WGS sequence"/>
</dbReference>
<dbReference type="AlphaFoldDB" id="A0AAV4TEZ1"/>
<accession>A0AAV4TEZ1</accession>
<keyword evidence="2" id="KW-1185">Reference proteome</keyword>
<evidence type="ECO:0000313" key="2">
    <source>
        <dbReference type="Proteomes" id="UP001054945"/>
    </source>
</evidence>
<comment type="caution">
    <text evidence="1">The sequence shown here is derived from an EMBL/GenBank/DDBJ whole genome shotgun (WGS) entry which is preliminary data.</text>
</comment>
<organism evidence="1 2">
    <name type="scientific">Caerostris extrusa</name>
    <name type="common">Bark spider</name>
    <name type="synonym">Caerostris bankana</name>
    <dbReference type="NCBI Taxonomy" id="172846"/>
    <lineage>
        <taxon>Eukaryota</taxon>
        <taxon>Metazoa</taxon>
        <taxon>Ecdysozoa</taxon>
        <taxon>Arthropoda</taxon>
        <taxon>Chelicerata</taxon>
        <taxon>Arachnida</taxon>
        <taxon>Araneae</taxon>
        <taxon>Araneomorphae</taxon>
        <taxon>Entelegynae</taxon>
        <taxon>Araneoidea</taxon>
        <taxon>Araneidae</taxon>
        <taxon>Caerostris</taxon>
    </lineage>
</organism>
<name>A0AAV4TEZ1_CAEEX</name>
<reference evidence="1 2" key="1">
    <citation type="submission" date="2021-06" db="EMBL/GenBank/DDBJ databases">
        <title>Caerostris extrusa draft genome.</title>
        <authorList>
            <person name="Kono N."/>
            <person name="Arakawa K."/>
        </authorList>
    </citation>
    <scope>NUCLEOTIDE SEQUENCE [LARGE SCALE GENOMIC DNA]</scope>
</reference>
<proteinExistence type="predicted"/>
<gene>
    <name evidence="1" type="ORF">CEXT_760381</name>
</gene>
<evidence type="ECO:0000313" key="1">
    <source>
        <dbReference type="EMBL" id="GIY43437.1"/>
    </source>
</evidence>
<protein>
    <submittedName>
        <fullName evidence="1">Uncharacterized protein</fullName>
    </submittedName>
</protein>